<dbReference type="SUPFAM" id="SSF51735">
    <property type="entry name" value="NAD(P)-binding Rossmann-fold domains"/>
    <property type="match status" value="1"/>
</dbReference>
<proteinExistence type="predicted"/>
<sequence length="266" mass="27730">MSDRPVIGVLGASGAVGSAVLAMLSGHRPRPGYRADFADLRSWCAGCQVVINCTGHPLASEIHAAGAHYVDPCAGPATGRRSGGERVAVYDAGAMPGAIGLLPRLLAAQLDEKPARLSVTAGGLYRFTPASAREFLGTRDGWRAQASRVNHALGLRDSAWTTQFDGKCVRRLLSSGTPTPEQLIAASQADTAGRAQYLSIAAELIGTGGAVRRMRLRTDPDLTAATAILCARAALEGEIPAGTYSADEVLDPVRVVPRLFGEEGSL</sequence>
<protein>
    <recommendedName>
        <fullName evidence="4">Saccharopine dehydrogenase</fullName>
    </recommendedName>
</protein>
<gene>
    <name evidence="2" type="ORF">IU459_27765</name>
</gene>
<organism evidence="2 3">
    <name type="scientific">Nocardia amamiensis</name>
    <dbReference type="NCBI Taxonomy" id="404578"/>
    <lineage>
        <taxon>Bacteria</taxon>
        <taxon>Bacillati</taxon>
        <taxon>Actinomycetota</taxon>
        <taxon>Actinomycetes</taxon>
        <taxon>Mycobacteriales</taxon>
        <taxon>Nocardiaceae</taxon>
        <taxon>Nocardia</taxon>
    </lineage>
</organism>
<evidence type="ECO:0000313" key="3">
    <source>
        <dbReference type="Proteomes" id="UP000702209"/>
    </source>
</evidence>
<dbReference type="InterPro" id="IPR036291">
    <property type="entry name" value="NAD(P)-bd_dom_sf"/>
</dbReference>
<accession>A0ABS0CYT4</accession>
<dbReference type="EMBL" id="JADLQX010000025">
    <property type="protein sequence ID" value="MBF6301310.1"/>
    <property type="molecule type" value="Genomic_DNA"/>
</dbReference>
<name>A0ABS0CYT4_9NOCA</name>
<comment type="caution">
    <text evidence="2">The sequence shown here is derived from an EMBL/GenBank/DDBJ whole genome shotgun (WGS) entry which is preliminary data.</text>
</comment>
<feature type="transmembrane region" description="Helical" evidence="1">
    <location>
        <begin position="6"/>
        <end position="24"/>
    </location>
</feature>
<evidence type="ECO:0008006" key="4">
    <source>
        <dbReference type="Google" id="ProtNLM"/>
    </source>
</evidence>
<keyword evidence="1" id="KW-0472">Membrane</keyword>
<keyword evidence="3" id="KW-1185">Reference proteome</keyword>
<evidence type="ECO:0000256" key="1">
    <source>
        <dbReference type="SAM" id="Phobius"/>
    </source>
</evidence>
<keyword evidence="1" id="KW-0812">Transmembrane</keyword>
<dbReference type="RefSeq" id="WP_195132531.1">
    <property type="nucleotide sequence ID" value="NZ_JADLQX010000025.1"/>
</dbReference>
<keyword evidence="1" id="KW-1133">Transmembrane helix</keyword>
<reference evidence="2 3" key="1">
    <citation type="submission" date="2020-10" db="EMBL/GenBank/DDBJ databases">
        <title>Identification of Nocardia species via Next-generation sequencing and recognition of intraspecies genetic diversity.</title>
        <authorList>
            <person name="Li P."/>
            <person name="Li P."/>
            <person name="Lu B."/>
        </authorList>
    </citation>
    <scope>NUCLEOTIDE SEQUENCE [LARGE SCALE GENOMIC DNA]</scope>
    <source>
        <strain evidence="2 3">BJ06-0157</strain>
    </source>
</reference>
<dbReference type="Proteomes" id="UP000702209">
    <property type="component" value="Unassembled WGS sequence"/>
</dbReference>
<evidence type="ECO:0000313" key="2">
    <source>
        <dbReference type="EMBL" id="MBF6301310.1"/>
    </source>
</evidence>